<dbReference type="SUPFAM" id="SSF55729">
    <property type="entry name" value="Acyl-CoA N-acyltransferases (Nat)"/>
    <property type="match status" value="1"/>
</dbReference>
<dbReference type="PROSITE" id="PS51186">
    <property type="entry name" value="GNAT"/>
    <property type="match status" value="1"/>
</dbReference>
<proteinExistence type="predicted"/>
<dbReference type="AlphaFoldDB" id="A0A382F7A7"/>
<evidence type="ECO:0000259" key="1">
    <source>
        <dbReference type="PROSITE" id="PS51186"/>
    </source>
</evidence>
<gene>
    <name evidence="2" type="ORF">METZ01_LOCUS210937</name>
</gene>
<sequence length="139" mass="16405">MKTNPETKLTAVTKNDALFLYDLLKERESTVNISHKKMPTYAQHIKFIESKPYSKWYVIKFNNKKIGSVYLSKQNEVGIFIKKNMHSQKLGTSVLNILMKKNHRKRYLANINPKNKKSIGFFKKNGFKLVQYTFELERD</sequence>
<name>A0A382F7A7_9ZZZZ</name>
<evidence type="ECO:0000313" key="2">
    <source>
        <dbReference type="EMBL" id="SVB58083.1"/>
    </source>
</evidence>
<dbReference type="Gene3D" id="3.40.630.30">
    <property type="match status" value="1"/>
</dbReference>
<dbReference type="GO" id="GO:0016747">
    <property type="term" value="F:acyltransferase activity, transferring groups other than amino-acyl groups"/>
    <property type="evidence" value="ECO:0007669"/>
    <property type="project" value="InterPro"/>
</dbReference>
<protein>
    <recommendedName>
        <fullName evidence="1">N-acetyltransferase domain-containing protein</fullName>
    </recommendedName>
</protein>
<reference evidence="2" key="1">
    <citation type="submission" date="2018-05" db="EMBL/GenBank/DDBJ databases">
        <authorList>
            <person name="Lanie J.A."/>
            <person name="Ng W.-L."/>
            <person name="Kazmierczak K.M."/>
            <person name="Andrzejewski T.M."/>
            <person name="Davidsen T.M."/>
            <person name="Wayne K.J."/>
            <person name="Tettelin H."/>
            <person name="Glass J.I."/>
            <person name="Rusch D."/>
            <person name="Podicherti R."/>
            <person name="Tsui H.-C.T."/>
            <person name="Winkler M.E."/>
        </authorList>
    </citation>
    <scope>NUCLEOTIDE SEQUENCE</scope>
</reference>
<dbReference type="InterPro" id="IPR016181">
    <property type="entry name" value="Acyl_CoA_acyltransferase"/>
</dbReference>
<accession>A0A382F7A7</accession>
<dbReference type="InterPro" id="IPR000182">
    <property type="entry name" value="GNAT_dom"/>
</dbReference>
<organism evidence="2">
    <name type="scientific">marine metagenome</name>
    <dbReference type="NCBI Taxonomy" id="408172"/>
    <lineage>
        <taxon>unclassified sequences</taxon>
        <taxon>metagenomes</taxon>
        <taxon>ecological metagenomes</taxon>
    </lineage>
</organism>
<dbReference type="EMBL" id="UINC01048041">
    <property type="protein sequence ID" value="SVB58083.1"/>
    <property type="molecule type" value="Genomic_DNA"/>
</dbReference>
<feature type="domain" description="N-acetyltransferase" evidence="1">
    <location>
        <begin position="7"/>
        <end position="139"/>
    </location>
</feature>
<dbReference type="Pfam" id="PF00583">
    <property type="entry name" value="Acetyltransf_1"/>
    <property type="match status" value="1"/>
</dbReference>